<dbReference type="STRING" id="5601.A0A0D2DVY8"/>
<keyword evidence="2" id="KW-1133">Transmembrane helix</keyword>
<dbReference type="EMBL" id="KN846960">
    <property type="protein sequence ID" value="KIW66287.1"/>
    <property type="molecule type" value="Genomic_DNA"/>
</dbReference>
<feature type="region of interest" description="Disordered" evidence="1">
    <location>
        <begin position="91"/>
        <end position="113"/>
    </location>
</feature>
<feature type="transmembrane region" description="Helical" evidence="2">
    <location>
        <begin position="271"/>
        <end position="289"/>
    </location>
</feature>
<protein>
    <submittedName>
        <fullName evidence="3">Uncharacterized protein</fullName>
    </submittedName>
</protein>
<feature type="transmembrane region" description="Helical" evidence="2">
    <location>
        <begin position="153"/>
        <end position="175"/>
    </location>
</feature>
<name>A0A0D2DVY8_9EURO</name>
<feature type="transmembrane region" description="Helical" evidence="2">
    <location>
        <begin position="225"/>
        <end position="251"/>
    </location>
</feature>
<feature type="transmembrane region" description="Helical" evidence="2">
    <location>
        <begin position="358"/>
        <end position="381"/>
    </location>
</feature>
<dbReference type="Proteomes" id="UP000054266">
    <property type="component" value="Unassembled WGS sequence"/>
</dbReference>
<gene>
    <name evidence="3" type="ORF">PV04_08484</name>
</gene>
<feature type="transmembrane region" description="Helical" evidence="2">
    <location>
        <begin position="39"/>
        <end position="62"/>
    </location>
</feature>
<keyword evidence="2" id="KW-0472">Membrane</keyword>
<evidence type="ECO:0000313" key="4">
    <source>
        <dbReference type="Proteomes" id="UP000054266"/>
    </source>
</evidence>
<evidence type="ECO:0000313" key="3">
    <source>
        <dbReference type="EMBL" id="KIW66287.1"/>
    </source>
</evidence>
<keyword evidence="4" id="KW-1185">Reference proteome</keyword>
<organism evidence="3 4">
    <name type="scientific">Phialophora macrospora</name>
    <dbReference type="NCBI Taxonomy" id="1851006"/>
    <lineage>
        <taxon>Eukaryota</taxon>
        <taxon>Fungi</taxon>
        <taxon>Dikarya</taxon>
        <taxon>Ascomycota</taxon>
        <taxon>Pezizomycotina</taxon>
        <taxon>Eurotiomycetes</taxon>
        <taxon>Chaetothyriomycetidae</taxon>
        <taxon>Chaetothyriales</taxon>
        <taxon>Herpotrichiellaceae</taxon>
        <taxon>Phialophora</taxon>
    </lineage>
</organism>
<reference evidence="3 4" key="1">
    <citation type="submission" date="2015-01" db="EMBL/GenBank/DDBJ databases">
        <title>The Genome Sequence of Capronia semiimmersa CBS27337.</title>
        <authorList>
            <consortium name="The Broad Institute Genomics Platform"/>
            <person name="Cuomo C."/>
            <person name="de Hoog S."/>
            <person name="Gorbushina A."/>
            <person name="Stielow B."/>
            <person name="Teixiera M."/>
            <person name="Abouelleil A."/>
            <person name="Chapman S.B."/>
            <person name="Priest M."/>
            <person name="Young S.K."/>
            <person name="Wortman J."/>
            <person name="Nusbaum C."/>
            <person name="Birren B."/>
        </authorList>
    </citation>
    <scope>NUCLEOTIDE SEQUENCE [LARGE SCALE GENOMIC DNA]</scope>
    <source>
        <strain evidence="3 4">CBS 27337</strain>
    </source>
</reference>
<proteinExistence type="predicted"/>
<dbReference type="HOGENOM" id="CLU_038857_1_1_1"/>
<accession>A0A0D2DVY8</accession>
<evidence type="ECO:0000256" key="1">
    <source>
        <dbReference type="SAM" id="MobiDB-lite"/>
    </source>
</evidence>
<evidence type="ECO:0000256" key="2">
    <source>
        <dbReference type="SAM" id="Phobius"/>
    </source>
</evidence>
<feature type="transmembrane region" description="Helical" evidence="2">
    <location>
        <begin position="181"/>
        <end position="204"/>
    </location>
</feature>
<keyword evidence="2" id="KW-0812">Transmembrane</keyword>
<sequence>MTLSTHIVRRGMEYAHHGMLSASAIEQPNDGDSTKVSPIAALVFLLTGLALVLTLFSVGYTYGHLLPVLCMVESPETEAYVPVGTFEPTEPPAYSATTPAPKPTNGQPEDPDLDAEGDAEILLVRNKPITASIRATVQHLRARAGFLSRFRGLSMFLAWNMLCGFLISLIANVFLGNRLGVAFAAIVAETALATWHMAWVHIVISEPSEKRWYKRIPSIRTWPKIAPAVALWATTNQVVSILPMLVCGSFGSLNRMRDPEYEPGRKDLYAVGGQGMLGFTLMVILFVLLQIPATVTLVRVAASMLPEEDETIVPFDRTFGGKTTPAIVGGQGKIGLVEAWRSFPWASRMRLIKLMIKVVLIFMACWLLVTIVLVAEAHLLFGDSLGHMMKTMHGIAGAGQ</sequence>
<dbReference type="AlphaFoldDB" id="A0A0D2DVY8"/>